<keyword evidence="3" id="KW-1185">Reference proteome</keyword>
<dbReference type="InterPro" id="IPR011256">
    <property type="entry name" value="Reg_factor_effector_dom_sf"/>
</dbReference>
<dbReference type="EMBL" id="PDVP01000001">
    <property type="protein sequence ID" value="PHP68824.1"/>
    <property type="molecule type" value="Genomic_DNA"/>
</dbReference>
<accession>A0A2G1QTP6</accession>
<dbReference type="SUPFAM" id="SSF55136">
    <property type="entry name" value="Probable bacterial effector-binding domain"/>
    <property type="match status" value="1"/>
</dbReference>
<dbReference type="RefSeq" id="WP_099303272.1">
    <property type="nucleotide sequence ID" value="NZ_PDVP01000001.1"/>
</dbReference>
<gene>
    <name evidence="2" type="ORF">CSC94_02190</name>
</gene>
<reference evidence="2 3" key="1">
    <citation type="submission" date="2017-10" db="EMBL/GenBank/DDBJ databases">
        <title>Sedimentibacterium mangrovi gen. nov., sp. nov., a novel member of family Phyllobacteriacea isolated from mangrove sediment.</title>
        <authorList>
            <person name="Liao H."/>
            <person name="Tian Y."/>
        </authorList>
    </citation>
    <scope>NUCLEOTIDE SEQUENCE [LARGE SCALE GENOMIC DNA]</scope>
    <source>
        <strain evidence="2 3">X9-2-2</strain>
    </source>
</reference>
<dbReference type="OrthoDB" id="9816011at2"/>
<evidence type="ECO:0000313" key="3">
    <source>
        <dbReference type="Proteomes" id="UP000221168"/>
    </source>
</evidence>
<dbReference type="InterPro" id="IPR029442">
    <property type="entry name" value="GyrI-like"/>
</dbReference>
<evidence type="ECO:0000313" key="2">
    <source>
        <dbReference type="EMBL" id="PHP68824.1"/>
    </source>
</evidence>
<organism evidence="2 3">
    <name type="scientific">Zhengella mangrovi</name>
    <dbReference type="NCBI Taxonomy" id="1982044"/>
    <lineage>
        <taxon>Bacteria</taxon>
        <taxon>Pseudomonadati</taxon>
        <taxon>Pseudomonadota</taxon>
        <taxon>Alphaproteobacteria</taxon>
        <taxon>Hyphomicrobiales</taxon>
        <taxon>Notoacmeibacteraceae</taxon>
        <taxon>Zhengella</taxon>
    </lineage>
</organism>
<dbReference type="Gene3D" id="3.20.80.10">
    <property type="entry name" value="Regulatory factor, effector binding domain"/>
    <property type="match status" value="1"/>
</dbReference>
<feature type="domain" description="GyrI-like small molecule binding" evidence="1">
    <location>
        <begin position="18"/>
        <end position="173"/>
    </location>
</feature>
<dbReference type="AlphaFoldDB" id="A0A2G1QTP6"/>
<protein>
    <recommendedName>
        <fullName evidence="1">GyrI-like small molecule binding domain-containing protein</fullName>
    </recommendedName>
</protein>
<proteinExistence type="predicted"/>
<name>A0A2G1QTP6_9HYPH</name>
<sequence length="176" mass="18785">MLPVTETAFPGAGLSVPQVVVREATPCVAIAASGPMVDLPRFAPPLFPRLHAWMAEKGLEGTAGLFRYRGFHSSGDVDLEVATLLTAPAAGEGEVIAGELPAGRYVMATYTGPYDRLYDAFCMLSGWLCGRGLIADEINGPDGRFPACQVEIYRVSPADTGEPARWETDLLLKLAD</sequence>
<evidence type="ECO:0000259" key="1">
    <source>
        <dbReference type="Pfam" id="PF06445"/>
    </source>
</evidence>
<comment type="caution">
    <text evidence="2">The sequence shown here is derived from an EMBL/GenBank/DDBJ whole genome shotgun (WGS) entry which is preliminary data.</text>
</comment>
<dbReference type="Proteomes" id="UP000221168">
    <property type="component" value="Unassembled WGS sequence"/>
</dbReference>
<dbReference type="Pfam" id="PF06445">
    <property type="entry name" value="GyrI-like"/>
    <property type="match status" value="1"/>
</dbReference>